<dbReference type="EMBL" id="LRQG01000092">
    <property type="protein sequence ID" value="KXA39472.1"/>
    <property type="molecule type" value="Genomic_DNA"/>
</dbReference>
<dbReference type="PANTHER" id="PTHR47642:SF5">
    <property type="entry name" value="ATP-DEPENDENT DNA HELICASE"/>
    <property type="match status" value="1"/>
</dbReference>
<proteinExistence type="predicted"/>
<dbReference type="eggNOG" id="COG4955">
    <property type="taxonomic scope" value="Bacteria"/>
</dbReference>
<dbReference type="Pfam" id="PF05970">
    <property type="entry name" value="PIF1"/>
    <property type="match status" value="1"/>
</dbReference>
<protein>
    <recommendedName>
        <fullName evidence="1">AAA+ ATPase domain-containing protein</fullName>
    </recommendedName>
</protein>
<keyword evidence="3" id="KW-1185">Reference proteome</keyword>
<reference evidence="3" key="1">
    <citation type="submission" date="2016-01" db="EMBL/GenBank/DDBJ databases">
        <authorList>
            <person name="Mitreva M."/>
            <person name="Pepin K.H."/>
            <person name="Mihindukulasuriya K.A."/>
            <person name="Fulton R."/>
            <person name="Fronick C."/>
            <person name="O'Laughlin M."/>
            <person name="Miner T."/>
            <person name="Herter B."/>
            <person name="Rosa B.A."/>
            <person name="Cordes M."/>
            <person name="Tomlinson C."/>
            <person name="Wollam A."/>
            <person name="Palsikar V.B."/>
            <person name="Mardis E.R."/>
            <person name="Wilson R.K."/>
        </authorList>
    </citation>
    <scope>NUCLEOTIDE SEQUENCE [LARGE SCALE GENOMIC DNA]</scope>
    <source>
        <strain evidence="3">MJR7716</strain>
    </source>
</reference>
<dbReference type="STRING" id="28128.HMPREF3226_01307"/>
<feature type="domain" description="AAA+ ATPase" evidence="1">
    <location>
        <begin position="22"/>
        <end position="223"/>
    </location>
</feature>
<dbReference type="InterPro" id="IPR027417">
    <property type="entry name" value="P-loop_NTPase"/>
</dbReference>
<dbReference type="eggNOG" id="COG0507">
    <property type="taxonomic scope" value="Bacteria"/>
</dbReference>
<dbReference type="FunFam" id="3.40.50.300:FF:001498">
    <property type="entry name" value="ATP-dependent DNA helicase"/>
    <property type="match status" value="1"/>
</dbReference>
<dbReference type="GO" id="GO:0000723">
    <property type="term" value="P:telomere maintenance"/>
    <property type="evidence" value="ECO:0007669"/>
    <property type="project" value="InterPro"/>
</dbReference>
<dbReference type="InterPro" id="IPR029491">
    <property type="entry name" value="Helicase_HTH"/>
</dbReference>
<comment type="caution">
    <text evidence="2">The sequence shown here is derived from an EMBL/GenBank/DDBJ whole genome shotgun (WGS) entry which is preliminary data.</text>
</comment>
<dbReference type="Pfam" id="PF14493">
    <property type="entry name" value="HTH_40"/>
    <property type="match status" value="1"/>
</dbReference>
<sequence>MNSKYMVKNDELRNAWDFVEHTGISIFLTGKAGTGKTTFLRAVKENSTKRIVVVAPTGVAAVNAGGVTIHSFFQLPLSPFVPEVQIQTRFAFGKEKRKIMRTLDLLIIDEISMVRVDVLDAIDSVLRRYREHDKPFGGVQLLMIGDLQQLTPVVRPDEEALLRKYYDTPYFFSSHALRSIDYVTIELSKVFRQQDDTFITILNHIRDGQATTADLQLLNQRFLPHFQPTVESDYIRLTTHNRMADDFNRRQMLSLDEPEFTFVAEIGGQFPDNNYPADYKLTLKRGAQVMFIHNDAGGKFYNGRIGHVISIDRNHIHVLCPGDEIPIEVPMNTWENAKYTLNEQTKQIESAVQGTFTQYPLRLAWAITIHKSQGLTFDHAIIEAQQAFASGQVYVALSRCRTLEGLVLASPIAQSAVINDQRVSDYISTQTELANKSIANLSQLKEAYYRFLLLELFSFMDIVSDETVLFRVVSEFYYKCQKVHALHKMTLADLDKRIVAVAQKWQLVINGMTNEELHSDAFQERIKRSALYFHSQLTELFERLIATTKPLESNNKTGVRRFQNAIADLEQSYRLKKLTLEDIIHDGFSTNIYLKAKQEAILSGMSDDDEKPRRRMKRKAKEAKAPKEKTDVVTFKLFKMGMTIDEIAKKRGLTAATISGHLSRYVATRELKLDDVLGNQKANYLRRIIKAVDPLSGLTAIKSICKDDISYSDIRLALAEKR</sequence>
<dbReference type="AlphaFoldDB" id="A0A133Q9C7"/>
<dbReference type="SUPFAM" id="SSF52540">
    <property type="entry name" value="P-loop containing nucleoside triphosphate hydrolases"/>
    <property type="match status" value="2"/>
</dbReference>
<dbReference type="Gene3D" id="3.40.50.300">
    <property type="entry name" value="P-loop containing nucleotide triphosphate hydrolases"/>
    <property type="match status" value="2"/>
</dbReference>
<name>A0A133Q9C7_9BACT</name>
<dbReference type="GO" id="GO:0006281">
    <property type="term" value="P:DNA repair"/>
    <property type="evidence" value="ECO:0007669"/>
    <property type="project" value="InterPro"/>
</dbReference>
<evidence type="ECO:0000313" key="3">
    <source>
        <dbReference type="Proteomes" id="UP000070533"/>
    </source>
</evidence>
<dbReference type="SMART" id="SM00382">
    <property type="entry name" value="AAA"/>
    <property type="match status" value="1"/>
</dbReference>
<dbReference type="CDD" id="cd18809">
    <property type="entry name" value="SF1_C_RecD"/>
    <property type="match status" value="1"/>
</dbReference>
<dbReference type="PATRIC" id="fig|28128.5.peg.1331"/>
<dbReference type="PANTHER" id="PTHR47642">
    <property type="entry name" value="ATP-DEPENDENT DNA HELICASE"/>
    <property type="match status" value="1"/>
</dbReference>
<dbReference type="Proteomes" id="UP000070533">
    <property type="component" value="Unassembled WGS sequence"/>
</dbReference>
<organism evidence="2 3">
    <name type="scientific">Prevotella corporis</name>
    <dbReference type="NCBI Taxonomy" id="28128"/>
    <lineage>
        <taxon>Bacteria</taxon>
        <taxon>Pseudomonadati</taxon>
        <taxon>Bacteroidota</taxon>
        <taxon>Bacteroidia</taxon>
        <taxon>Bacteroidales</taxon>
        <taxon>Prevotellaceae</taxon>
        <taxon>Prevotella</taxon>
    </lineage>
</organism>
<dbReference type="InterPro" id="IPR003593">
    <property type="entry name" value="AAA+_ATPase"/>
</dbReference>
<accession>A0A133Q9C7</accession>
<evidence type="ECO:0000259" key="1">
    <source>
        <dbReference type="SMART" id="SM00382"/>
    </source>
</evidence>
<dbReference type="GO" id="GO:0003678">
    <property type="term" value="F:DNA helicase activity"/>
    <property type="evidence" value="ECO:0007669"/>
    <property type="project" value="InterPro"/>
</dbReference>
<dbReference type="InterPro" id="IPR051055">
    <property type="entry name" value="PIF1_helicase"/>
</dbReference>
<evidence type="ECO:0000313" key="2">
    <source>
        <dbReference type="EMBL" id="KXA39472.1"/>
    </source>
</evidence>
<gene>
    <name evidence="2" type="ORF">HMPREF3226_01307</name>
</gene>
<dbReference type="InterPro" id="IPR010285">
    <property type="entry name" value="DNA_helicase_pif1-like_DEAD"/>
</dbReference>